<protein>
    <recommendedName>
        <fullName evidence="2">LNS2/PITP domain-containing protein</fullName>
    </recommendedName>
</protein>
<feature type="domain" description="LNS2/PITP" evidence="2">
    <location>
        <begin position="133"/>
        <end position="272"/>
    </location>
</feature>
<dbReference type="EMBL" id="VOIH02000001">
    <property type="protein sequence ID" value="KAF3457578.1"/>
    <property type="molecule type" value="Genomic_DNA"/>
</dbReference>
<dbReference type="InterPro" id="IPR013209">
    <property type="entry name" value="LNS2"/>
</dbReference>
<keyword evidence="4" id="KW-1185">Reference proteome</keyword>
<dbReference type="OrthoDB" id="4567at2759"/>
<dbReference type="SMART" id="SM00775">
    <property type="entry name" value="LNS2"/>
    <property type="match status" value="1"/>
</dbReference>
<accession>A0A8K0HST0</accession>
<evidence type="ECO:0000313" key="4">
    <source>
        <dbReference type="Proteomes" id="UP000796880"/>
    </source>
</evidence>
<dbReference type="InterPro" id="IPR026058">
    <property type="entry name" value="LIPIN"/>
</dbReference>
<name>A0A8K0HST0_9ROSA</name>
<dbReference type="SUPFAM" id="SSF52058">
    <property type="entry name" value="L domain-like"/>
    <property type="match status" value="1"/>
</dbReference>
<dbReference type="Proteomes" id="UP000796880">
    <property type="component" value="Unassembled WGS sequence"/>
</dbReference>
<reference evidence="3" key="1">
    <citation type="submission" date="2020-03" db="EMBL/GenBank/DDBJ databases">
        <title>A high-quality chromosome-level genome assembly of a woody plant with both climbing and erect habits, Rhamnella rubrinervis.</title>
        <authorList>
            <person name="Lu Z."/>
            <person name="Yang Y."/>
            <person name="Zhu X."/>
            <person name="Sun Y."/>
        </authorList>
    </citation>
    <scope>NUCLEOTIDE SEQUENCE</scope>
    <source>
        <strain evidence="3">BYM</strain>
        <tissue evidence="3">Leaf</tissue>
    </source>
</reference>
<dbReference type="InterPro" id="IPR036412">
    <property type="entry name" value="HAD-like_sf"/>
</dbReference>
<dbReference type="Gene3D" id="3.80.10.10">
    <property type="entry name" value="Ribonuclease Inhibitor"/>
    <property type="match status" value="1"/>
</dbReference>
<dbReference type="PANTHER" id="PTHR12181">
    <property type="entry name" value="LIPIN"/>
    <property type="match status" value="1"/>
</dbReference>
<evidence type="ECO:0000256" key="1">
    <source>
        <dbReference type="ARBA" id="ARBA00005476"/>
    </source>
</evidence>
<dbReference type="AlphaFoldDB" id="A0A8K0HST0"/>
<dbReference type="InterPro" id="IPR031315">
    <property type="entry name" value="LNS2/PITP"/>
</dbReference>
<gene>
    <name evidence="3" type="ORF">FNV43_RR02236</name>
</gene>
<dbReference type="GO" id="GO:0008195">
    <property type="term" value="F:phosphatidate phosphatase activity"/>
    <property type="evidence" value="ECO:0007669"/>
    <property type="project" value="TreeGrafter"/>
</dbReference>
<dbReference type="InterPro" id="IPR007651">
    <property type="entry name" value="Lipin_N"/>
</dbReference>
<dbReference type="Pfam" id="PF08235">
    <property type="entry name" value="LNS2"/>
    <property type="match status" value="1"/>
</dbReference>
<evidence type="ECO:0000313" key="3">
    <source>
        <dbReference type="EMBL" id="KAF3457578.1"/>
    </source>
</evidence>
<sequence length="476" mass="52582">MNTVGRIGSHISRHFHPFGGAVDIIVVEQQDGSLKSSNWYVRFGKFEGVLKTREKVVSICVNGEEANFHIYSDHKGKEILKKMVRFISPTSDQLASLNLKEGRNTVTFKFSTPMLGKEQINASIYLWKWNTRIVVSDVDGTITKSDVRGQFMPLVGVDWSHTGVAHLFSAIKADYTRQFLLDLKQDRKALPDGPVVISPDGLLPLYGEVIRRVPHEFKIKCLKGIRSLFPSNCHPFYAGFGNRYTDEFSYLKVGIPQGKIFIINPKGEVAVNGRVAPESYRSLHAHVNGMFPPTASSEQVLGAERSNDGTATRKAKVLESKGEMDISLGPLRDVTKEHCVSGPIPAAIGNLRSLTTIKLFMNNITGSIPIEMNNLTNLEDFQISRNFISGNLPENICGGGRLTWFEASYNNLPGSIPKSLRNCSTLFRVGLAGNQLTGNVTEDFGIYSNLVYITLSNKKFVGGITGNWGNVLNLLA</sequence>
<dbReference type="PANTHER" id="PTHR12181:SF12">
    <property type="entry name" value="PHOSPHATIDATE PHOSPHATASE"/>
    <property type="match status" value="1"/>
</dbReference>
<comment type="caution">
    <text evidence="3">The sequence shown here is derived from an EMBL/GenBank/DDBJ whole genome shotgun (WGS) entry which is preliminary data.</text>
</comment>
<comment type="similarity">
    <text evidence="1">Belongs to the lipin family.</text>
</comment>
<dbReference type="SUPFAM" id="SSF56784">
    <property type="entry name" value="HAD-like"/>
    <property type="match status" value="1"/>
</dbReference>
<proteinExistence type="inferred from homology"/>
<dbReference type="Pfam" id="PF04571">
    <property type="entry name" value="Lipin_N"/>
    <property type="match status" value="1"/>
</dbReference>
<evidence type="ECO:0000259" key="2">
    <source>
        <dbReference type="SMART" id="SM00775"/>
    </source>
</evidence>
<organism evidence="3 4">
    <name type="scientific">Rhamnella rubrinervis</name>
    <dbReference type="NCBI Taxonomy" id="2594499"/>
    <lineage>
        <taxon>Eukaryota</taxon>
        <taxon>Viridiplantae</taxon>
        <taxon>Streptophyta</taxon>
        <taxon>Embryophyta</taxon>
        <taxon>Tracheophyta</taxon>
        <taxon>Spermatophyta</taxon>
        <taxon>Magnoliopsida</taxon>
        <taxon>eudicotyledons</taxon>
        <taxon>Gunneridae</taxon>
        <taxon>Pentapetalae</taxon>
        <taxon>rosids</taxon>
        <taxon>fabids</taxon>
        <taxon>Rosales</taxon>
        <taxon>Rhamnaceae</taxon>
        <taxon>rhamnoid group</taxon>
        <taxon>Rhamneae</taxon>
        <taxon>Rhamnella</taxon>
    </lineage>
</organism>
<dbReference type="InterPro" id="IPR032675">
    <property type="entry name" value="LRR_dom_sf"/>
</dbReference>